<sequence>MDSEGKQNHKESSASLKRETVQELEINASLPTLGSDNPELGTEALTRVVREMLEKVFETSLERNGDSVQGGCENCKKRRNRNSLKLESHSAKCVRTYLSYSKVNPKVLGSSLGVRVLENFLFFCFVFSQ</sequence>
<dbReference type="Proteomes" id="UP000828251">
    <property type="component" value="Unassembled WGS sequence"/>
</dbReference>
<protein>
    <submittedName>
        <fullName evidence="2">Uncharacterized protein</fullName>
    </submittedName>
</protein>
<keyword evidence="3" id="KW-1185">Reference proteome</keyword>
<dbReference type="AlphaFoldDB" id="A0A9D3W639"/>
<evidence type="ECO:0000313" key="3">
    <source>
        <dbReference type="Proteomes" id="UP000828251"/>
    </source>
</evidence>
<comment type="caution">
    <text evidence="2">The sequence shown here is derived from an EMBL/GenBank/DDBJ whole genome shotgun (WGS) entry which is preliminary data.</text>
</comment>
<dbReference type="EMBL" id="JAIQCV010000003">
    <property type="protein sequence ID" value="KAH1113572.1"/>
    <property type="molecule type" value="Genomic_DNA"/>
</dbReference>
<accession>A0A9D3W639</accession>
<organism evidence="2 3">
    <name type="scientific">Gossypium stocksii</name>
    <dbReference type="NCBI Taxonomy" id="47602"/>
    <lineage>
        <taxon>Eukaryota</taxon>
        <taxon>Viridiplantae</taxon>
        <taxon>Streptophyta</taxon>
        <taxon>Embryophyta</taxon>
        <taxon>Tracheophyta</taxon>
        <taxon>Spermatophyta</taxon>
        <taxon>Magnoliopsida</taxon>
        <taxon>eudicotyledons</taxon>
        <taxon>Gunneridae</taxon>
        <taxon>Pentapetalae</taxon>
        <taxon>rosids</taxon>
        <taxon>malvids</taxon>
        <taxon>Malvales</taxon>
        <taxon>Malvaceae</taxon>
        <taxon>Malvoideae</taxon>
        <taxon>Gossypium</taxon>
    </lineage>
</organism>
<evidence type="ECO:0000313" key="2">
    <source>
        <dbReference type="EMBL" id="KAH1113572.1"/>
    </source>
</evidence>
<name>A0A9D3W639_9ROSI</name>
<feature type="region of interest" description="Disordered" evidence="1">
    <location>
        <begin position="1"/>
        <end position="21"/>
    </location>
</feature>
<evidence type="ECO:0000256" key="1">
    <source>
        <dbReference type="SAM" id="MobiDB-lite"/>
    </source>
</evidence>
<reference evidence="2 3" key="1">
    <citation type="journal article" date="2021" name="Plant Biotechnol. J.">
        <title>Multi-omics assisted identification of the key and species-specific regulatory components of drought-tolerant mechanisms in Gossypium stocksii.</title>
        <authorList>
            <person name="Yu D."/>
            <person name="Ke L."/>
            <person name="Zhang D."/>
            <person name="Wu Y."/>
            <person name="Sun Y."/>
            <person name="Mei J."/>
            <person name="Sun J."/>
            <person name="Sun Y."/>
        </authorList>
    </citation>
    <scope>NUCLEOTIDE SEQUENCE [LARGE SCALE GENOMIC DNA]</scope>
    <source>
        <strain evidence="3">cv. E1</strain>
        <tissue evidence="2">Leaf</tissue>
    </source>
</reference>
<proteinExistence type="predicted"/>
<gene>
    <name evidence="2" type="ORF">J1N35_006950</name>
</gene>